<sequence>MQVIMFLAAMMVSDAEVQEALRAAALSNKIGEVKACITEYAAKIAVRTNESASATGSLAVRFCASKIGEAYEGAHDRGLLMDAMQKYGELQATRCRIGELDAAICPK</sequence>
<keyword evidence="3" id="KW-1185">Reference proteome</keyword>
<gene>
    <name evidence="1" type="ORF">G8E10_09100</name>
    <name evidence="2" type="ORF">G8E10_09435</name>
</gene>
<proteinExistence type="predicted"/>
<accession>A0AA43ZGF3</accession>
<comment type="caution">
    <text evidence="2">The sequence shown here is derived from an EMBL/GenBank/DDBJ whole genome shotgun (WGS) entry which is preliminary data.</text>
</comment>
<dbReference type="EMBL" id="JAANCM010000004">
    <property type="protein sequence ID" value="NHT75901.1"/>
    <property type="molecule type" value="Genomic_DNA"/>
</dbReference>
<reference evidence="2" key="1">
    <citation type="submission" date="2020-03" db="EMBL/GenBank/DDBJ databases">
        <title>Ferranicluibacter endophyticum gen. nov., sp. nov., a new genus isolated from Rubus ulmifolius Schott. stem.</title>
        <authorList>
            <person name="Roca-Couso R."/>
            <person name="Flores-Felix J.D."/>
            <person name="Igual J.M."/>
            <person name="Rivas R."/>
        </authorList>
    </citation>
    <scope>NUCLEOTIDE SEQUENCE</scope>
    <source>
        <strain evidence="2">CRRU44</strain>
    </source>
</reference>
<dbReference type="AlphaFoldDB" id="A0AA43ZGF3"/>
<evidence type="ECO:0000313" key="2">
    <source>
        <dbReference type="EMBL" id="NHT75961.1"/>
    </source>
</evidence>
<protein>
    <submittedName>
        <fullName evidence="2">Uncharacterized protein</fullName>
    </submittedName>
</protein>
<evidence type="ECO:0000313" key="1">
    <source>
        <dbReference type="EMBL" id="NHT75901.1"/>
    </source>
</evidence>
<dbReference type="Proteomes" id="UP001155840">
    <property type="component" value="Unassembled WGS sequence"/>
</dbReference>
<name>A0AA43ZGF3_9HYPH</name>
<evidence type="ECO:0000313" key="3">
    <source>
        <dbReference type="Proteomes" id="UP001155840"/>
    </source>
</evidence>
<dbReference type="EMBL" id="JAANCM010000004">
    <property type="protein sequence ID" value="NHT75961.1"/>
    <property type="molecule type" value="Genomic_DNA"/>
</dbReference>
<dbReference type="RefSeq" id="WP_167128243.1">
    <property type="nucleotide sequence ID" value="NZ_JAANCM010000004.1"/>
</dbReference>
<organism evidence="2 3">
    <name type="scientific">Ferranicluibacter rubi</name>
    <dbReference type="NCBI Taxonomy" id="2715133"/>
    <lineage>
        <taxon>Bacteria</taxon>
        <taxon>Pseudomonadati</taxon>
        <taxon>Pseudomonadota</taxon>
        <taxon>Alphaproteobacteria</taxon>
        <taxon>Hyphomicrobiales</taxon>
        <taxon>Rhizobiaceae</taxon>
        <taxon>Ferranicluibacter</taxon>
    </lineage>
</organism>